<dbReference type="STRING" id="1407499.HHUB_1644"/>
<keyword evidence="7 11" id="KW-1133">Transmembrane helix</keyword>
<evidence type="ECO:0000256" key="6">
    <source>
        <dbReference type="ARBA" id="ARBA00022692"/>
    </source>
</evidence>
<proteinExistence type="inferred from homology"/>
<accession>A0A0U5GZJ0</accession>
<feature type="transmembrane region" description="Helical" evidence="11">
    <location>
        <begin position="260"/>
        <end position="278"/>
    </location>
</feature>
<feature type="transmembrane region" description="Helical" evidence="11">
    <location>
        <begin position="405"/>
        <end position="424"/>
    </location>
</feature>
<comment type="subcellular location">
    <subcellularLocation>
        <location evidence="2 11">Cell membrane</location>
        <topology evidence="2 11">Multi-pass membrane protein</topology>
    </subcellularLocation>
</comment>
<evidence type="ECO:0000256" key="4">
    <source>
        <dbReference type="ARBA" id="ARBA00010223"/>
    </source>
</evidence>
<dbReference type="AlphaFoldDB" id="A0A0U5GZJ0"/>
<feature type="transmembrane region" description="Helical" evidence="11">
    <location>
        <begin position="59"/>
        <end position="80"/>
    </location>
</feature>
<feature type="transmembrane region" description="Helical" evidence="11">
    <location>
        <begin position="333"/>
        <end position="354"/>
    </location>
</feature>
<feature type="transmembrane region" description="Helical" evidence="11">
    <location>
        <begin position="382"/>
        <end position="399"/>
    </location>
</feature>
<dbReference type="CDD" id="cd13957">
    <property type="entry name" value="PT_UbiA_Cox10"/>
    <property type="match status" value="1"/>
</dbReference>
<dbReference type="Pfam" id="PF01040">
    <property type="entry name" value="UbiA"/>
    <property type="match status" value="1"/>
</dbReference>
<comment type="similarity">
    <text evidence="11">Belongs to the UbiA prenyltransferase family. Protoheme IX farnesyltransferase subfamily.</text>
</comment>
<dbReference type="EC" id="2.5.1.141" evidence="11"/>
<comment type="caution">
    <text evidence="11">Lacks conserved residue(s) required for the propagation of feature annotation.</text>
</comment>
<dbReference type="GO" id="GO:0048034">
    <property type="term" value="P:heme O biosynthetic process"/>
    <property type="evidence" value="ECO:0007669"/>
    <property type="project" value="UniProtKB-UniRule"/>
</dbReference>
<keyword evidence="8 11" id="KW-0350">Heme biosynthesis</keyword>
<feature type="transmembrane region" description="Helical" evidence="11">
    <location>
        <begin position="92"/>
        <end position="112"/>
    </location>
</feature>
<comment type="pathway">
    <text evidence="3 11">Porphyrin-containing compound metabolism; heme O biosynthesis; heme O from protoheme: step 1/1.</text>
</comment>
<dbReference type="InterPro" id="IPR000537">
    <property type="entry name" value="UbiA_prenyltransferase"/>
</dbReference>
<evidence type="ECO:0000256" key="12">
    <source>
        <dbReference type="SAM" id="MobiDB-lite"/>
    </source>
</evidence>
<evidence type="ECO:0000256" key="3">
    <source>
        <dbReference type="ARBA" id="ARBA00004919"/>
    </source>
</evidence>
<comment type="catalytic activity">
    <reaction evidence="10 11">
        <text>heme b + (2E,6E)-farnesyl diphosphate + H2O = Fe(II)-heme o + diphosphate</text>
        <dbReference type="Rhea" id="RHEA:28070"/>
        <dbReference type="ChEBI" id="CHEBI:15377"/>
        <dbReference type="ChEBI" id="CHEBI:33019"/>
        <dbReference type="ChEBI" id="CHEBI:60344"/>
        <dbReference type="ChEBI" id="CHEBI:60530"/>
        <dbReference type="ChEBI" id="CHEBI:175763"/>
        <dbReference type="EC" id="2.5.1.141"/>
    </reaction>
</comment>
<feature type="transmembrane region" description="Helical" evidence="11">
    <location>
        <begin position="214"/>
        <end position="234"/>
    </location>
</feature>
<protein>
    <recommendedName>
        <fullName evidence="11">Protoheme IX farnesyltransferase</fullName>
        <ecNumber evidence="11">2.5.1.141</ecNumber>
    </recommendedName>
    <alternativeName>
        <fullName evidence="11">Heme B farnesyltransferase</fullName>
    </alternativeName>
    <alternativeName>
        <fullName evidence="11">Heme O synthase</fullName>
    </alternativeName>
</protein>
<sequence>MIRNIPDRFTAVLASAAMGVYALLVVGATSALTDAAAACRSWPACDGRWYALDSVSLAVVWGHRTAAVVTGVLVLVAAVMAWRRDTARRVRAAVTVALAAYPVQVAVGALTATSPGAAALGGAHLALGVLIFAGLVAALAWTLEAQTGHLPSSEWEGEPKGEDEDASAPASGPLATAYAYFRLTKPRLMWLLCLVAAAGMALAAGPSLSSETVALTLGGGVLAIGASGTFNHVLEREKDKKMSRTDDRPIATDRIPKRNAVAFGLTLAAASLAAFYSVNPLTAALGFTAIVFYSVVYTLVLKPNTRQSTVIGGAAGALPALIGWAAVTGDVGVAGLALAAVIFLWTPAHFYNLALAYKDDYERGGFPLMPVVSGEATTRKHIVYYLGATLVSAVALSELAGLGVLYAATTVVLGGVFLYAAMRLHRERDRAAAMRAFHASNAYLGCLLVAVVVDAMVV</sequence>
<keyword evidence="5 11" id="KW-0808">Transferase</keyword>
<dbReference type="InterPro" id="IPR044878">
    <property type="entry name" value="UbiA_sf"/>
</dbReference>
<feature type="transmembrane region" description="Helical" evidence="11">
    <location>
        <begin position="188"/>
        <end position="208"/>
    </location>
</feature>
<evidence type="ECO:0000256" key="8">
    <source>
        <dbReference type="ARBA" id="ARBA00023133"/>
    </source>
</evidence>
<dbReference type="InterPro" id="IPR006369">
    <property type="entry name" value="Protohaem_IX_farnesylTrfase"/>
</dbReference>
<dbReference type="KEGG" id="hhb:Hhub_1644"/>
<name>A0A0U5GZJ0_9EURY</name>
<reference evidence="14" key="1">
    <citation type="journal article" date="2016" name="Environ. Microbiol.">
        <title>The complete genome of a viable archaeum isolated from 123-million-year-old rock salt.</title>
        <authorList>
            <person name="Jaakkola S.T."/>
            <person name="Pfeiffer F."/>
            <person name="Ravantti J.J."/>
            <person name="Guo Q."/>
            <person name="Liu Y."/>
            <person name="Chen X."/>
            <person name="Ma H."/>
            <person name="Yang C."/>
            <person name="Oksanen H.M."/>
            <person name="Bamford D.H."/>
        </authorList>
    </citation>
    <scope>NUCLEOTIDE SEQUENCE</scope>
    <source>
        <strain evidence="14">JI20-1</strain>
    </source>
</reference>
<dbReference type="NCBIfam" id="NF003349">
    <property type="entry name" value="PRK04375.1-2"/>
    <property type="match status" value="1"/>
</dbReference>
<comment type="similarity">
    <text evidence="4">In the C-terminal section; belongs to the UbiA prenyltransferase family. Protoheme IX farnesyltransferase subfamily.</text>
</comment>
<keyword evidence="11" id="KW-1003">Cell membrane</keyword>
<keyword evidence="14" id="KW-1185">Reference proteome</keyword>
<evidence type="ECO:0000256" key="1">
    <source>
        <dbReference type="ARBA" id="ARBA00004019"/>
    </source>
</evidence>
<organism evidence="13 14">
    <name type="scientific">Halobacterium hubeiense</name>
    <dbReference type="NCBI Taxonomy" id="1407499"/>
    <lineage>
        <taxon>Archaea</taxon>
        <taxon>Methanobacteriati</taxon>
        <taxon>Methanobacteriota</taxon>
        <taxon>Stenosarchaea group</taxon>
        <taxon>Halobacteria</taxon>
        <taxon>Halobacteriales</taxon>
        <taxon>Halobacteriaceae</taxon>
        <taxon>Halobacterium</taxon>
    </lineage>
</organism>
<feature type="transmembrane region" description="Helical" evidence="11">
    <location>
        <begin position="118"/>
        <end position="143"/>
    </location>
</feature>
<evidence type="ECO:0000313" key="13">
    <source>
        <dbReference type="EMBL" id="CQH50617.1"/>
    </source>
</evidence>
<dbReference type="Proteomes" id="UP000066737">
    <property type="component" value="Chromosome I"/>
</dbReference>
<evidence type="ECO:0000256" key="5">
    <source>
        <dbReference type="ARBA" id="ARBA00022679"/>
    </source>
</evidence>
<evidence type="ECO:0000256" key="9">
    <source>
        <dbReference type="ARBA" id="ARBA00023136"/>
    </source>
</evidence>
<feature type="transmembrane region" description="Helical" evidence="11">
    <location>
        <begin position="308"/>
        <end position="327"/>
    </location>
</feature>
<evidence type="ECO:0000256" key="7">
    <source>
        <dbReference type="ARBA" id="ARBA00022989"/>
    </source>
</evidence>
<feature type="transmembrane region" description="Helical" evidence="11">
    <location>
        <begin position="284"/>
        <end position="301"/>
    </location>
</feature>
<evidence type="ECO:0000256" key="11">
    <source>
        <dbReference type="HAMAP-Rule" id="MF_00154"/>
    </source>
</evidence>
<keyword evidence="9 11" id="KW-0472">Membrane</keyword>
<dbReference type="PANTHER" id="PTHR43448">
    <property type="entry name" value="PROTOHEME IX FARNESYLTRANSFERASE, MITOCHONDRIAL"/>
    <property type="match status" value="1"/>
</dbReference>
<dbReference type="EMBL" id="LN831302">
    <property type="protein sequence ID" value="CQH50617.1"/>
    <property type="molecule type" value="Genomic_DNA"/>
</dbReference>
<evidence type="ECO:0000313" key="14">
    <source>
        <dbReference type="Proteomes" id="UP000066737"/>
    </source>
</evidence>
<comment type="miscellaneous">
    <text evidence="11">Carbon 2 of the heme B porphyrin ring is defined according to the Fischer nomenclature.</text>
</comment>
<feature type="region of interest" description="Disordered" evidence="12">
    <location>
        <begin position="150"/>
        <end position="170"/>
    </location>
</feature>
<dbReference type="PANTHER" id="PTHR43448:SF2">
    <property type="entry name" value="PROTOHEME IX FARNESYLTRANSFERASE, MITOCHONDRIAL"/>
    <property type="match status" value="1"/>
</dbReference>
<gene>
    <name evidence="11 13" type="primary">ctaB</name>
    <name evidence="13" type="ORF">HHUB_1644</name>
</gene>
<keyword evidence="6 11" id="KW-0812">Transmembrane</keyword>
<dbReference type="GO" id="GO:0005886">
    <property type="term" value="C:plasma membrane"/>
    <property type="evidence" value="ECO:0007669"/>
    <property type="project" value="UniProtKB-SubCell"/>
</dbReference>
<dbReference type="Gene3D" id="1.10.357.140">
    <property type="entry name" value="UbiA prenyltransferase"/>
    <property type="match status" value="1"/>
</dbReference>
<dbReference type="GO" id="GO:0008495">
    <property type="term" value="F:protoheme IX farnesyltransferase activity"/>
    <property type="evidence" value="ECO:0007669"/>
    <property type="project" value="UniProtKB-UniRule"/>
</dbReference>
<dbReference type="NCBIfam" id="TIGR01473">
    <property type="entry name" value="cyoE_ctaB"/>
    <property type="match status" value="1"/>
</dbReference>
<feature type="transmembrane region" description="Helical" evidence="11">
    <location>
        <begin position="436"/>
        <end position="457"/>
    </location>
</feature>
<dbReference type="UniPathway" id="UPA00834">
    <property type="reaction ID" value="UER00712"/>
</dbReference>
<dbReference type="HAMAP" id="MF_00154">
    <property type="entry name" value="CyoE_CtaB"/>
    <property type="match status" value="1"/>
</dbReference>
<comment type="function">
    <text evidence="1 11">Converts heme B (protoheme IX) to heme O by substitution of the vinyl group on carbon 2 of heme B porphyrin ring with a hydroxyethyl farnesyl side group.</text>
</comment>
<evidence type="ECO:0000256" key="10">
    <source>
        <dbReference type="ARBA" id="ARBA00047690"/>
    </source>
</evidence>
<evidence type="ECO:0000256" key="2">
    <source>
        <dbReference type="ARBA" id="ARBA00004651"/>
    </source>
</evidence>